<protein>
    <recommendedName>
        <fullName evidence="2">DUF4126 domain-containing protein</fullName>
    </recommendedName>
</protein>
<feature type="transmembrane region" description="Helical" evidence="1">
    <location>
        <begin position="47"/>
        <end position="65"/>
    </location>
</feature>
<dbReference type="Proteomes" id="UP000193090">
    <property type="component" value="Unassembled WGS sequence"/>
</dbReference>
<dbReference type="AlphaFoldDB" id="A0A1X2EEQ9"/>
<organism evidence="3 4">
    <name type="scientific">Mycolicibacillus trivialis</name>
    <dbReference type="NCBI Taxonomy" id="1798"/>
    <lineage>
        <taxon>Bacteria</taxon>
        <taxon>Bacillati</taxon>
        <taxon>Actinomycetota</taxon>
        <taxon>Actinomycetes</taxon>
        <taxon>Mycobacteriales</taxon>
        <taxon>Mycobacteriaceae</taxon>
        <taxon>Mycolicibacillus</taxon>
    </lineage>
</organism>
<name>A0A1X2EEQ9_9MYCO</name>
<gene>
    <name evidence="3" type="ORF">AWC30_16240</name>
</gene>
<evidence type="ECO:0000256" key="1">
    <source>
        <dbReference type="SAM" id="Phobius"/>
    </source>
</evidence>
<reference evidence="3 4" key="1">
    <citation type="submission" date="2016-01" db="EMBL/GenBank/DDBJ databases">
        <title>The new phylogeny of the genus Mycobacterium.</title>
        <authorList>
            <person name="Tarcisio F."/>
            <person name="Conor M."/>
            <person name="Antonella G."/>
            <person name="Elisabetta G."/>
            <person name="Giulia F.S."/>
            <person name="Sara T."/>
            <person name="Anna F."/>
            <person name="Clotilde B."/>
            <person name="Roberto B."/>
            <person name="Veronica D.S."/>
            <person name="Fabio R."/>
            <person name="Monica P."/>
            <person name="Olivier J."/>
            <person name="Enrico T."/>
            <person name="Nicola S."/>
        </authorList>
    </citation>
    <scope>NUCLEOTIDE SEQUENCE [LARGE SCALE GENOMIC DNA]</scope>
    <source>
        <strain evidence="3 4">DSM 44153</strain>
    </source>
</reference>
<evidence type="ECO:0000313" key="4">
    <source>
        <dbReference type="Proteomes" id="UP000193090"/>
    </source>
</evidence>
<keyword evidence="1" id="KW-0472">Membrane</keyword>
<keyword evidence="4" id="KW-1185">Reference proteome</keyword>
<feature type="transmembrane region" description="Helical" evidence="1">
    <location>
        <begin position="105"/>
        <end position="124"/>
    </location>
</feature>
<evidence type="ECO:0000259" key="2">
    <source>
        <dbReference type="Pfam" id="PF13548"/>
    </source>
</evidence>
<keyword evidence="1" id="KW-0812">Transmembrane</keyword>
<evidence type="ECO:0000313" key="3">
    <source>
        <dbReference type="EMBL" id="ORW99403.1"/>
    </source>
</evidence>
<dbReference type="RefSeq" id="WP_085111262.1">
    <property type="nucleotide sequence ID" value="NZ_JACKSN010000167.1"/>
</dbReference>
<keyword evidence="1" id="KW-1133">Transmembrane helix</keyword>
<feature type="domain" description="DUF4126" evidence="2">
    <location>
        <begin position="8"/>
        <end position="149"/>
    </location>
</feature>
<sequence length="160" mass="15844">MTQLMVLGLALLIGVIAGLRALAAPALVAWAAMLGGIGLADTWASWVGEPVTVVLLSLLAVTELVGDKLPGTPDRTIVLQFAARLLAGAFAGAVLGTVWGYRWSSLGAGLIGAVLGTLGGYAGRQLLVNATGGRRMAAGLVEDAVAVLGGVGVMALAAAG</sequence>
<dbReference type="STRING" id="1798.AWC30_16240"/>
<dbReference type="InterPro" id="IPR025196">
    <property type="entry name" value="DUF4126"/>
</dbReference>
<comment type="caution">
    <text evidence="3">The sequence shown here is derived from an EMBL/GenBank/DDBJ whole genome shotgun (WGS) entry which is preliminary data.</text>
</comment>
<feature type="transmembrane region" description="Helical" evidence="1">
    <location>
        <begin position="77"/>
        <end position="99"/>
    </location>
</feature>
<dbReference type="Pfam" id="PF13548">
    <property type="entry name" value="DUF4126"/>
    <property type="match status" value="1"/>
</dbReference>
<proteinExistence type="predicted"/>
<dbReference type="OrthoDB" id="9812409at2"/>
<feature type="transmembrane region" description="Helical" evidence="1">
    <location>
        <begin position="136"/>
        <end position="159"/>
    </location>
</feature>
<dbReference type="EMBL" id="LQPZ01000047">
    <property type="protein sequence ID" value="ORW99403.1"/>
    <property type="molecule type" value="Genomic_DNA"/>
</dbReference>
<accession>A0A1X2EEQ9</accession>